<evidence type="ECO:0000256" key="2">
    <source>
        <dbReference type="ARBA" id="ARBA00023055"/>
    </source>
</evidence>
<evidence type="ECO:0000313" key="7">
    <source>
        <dbReference type="Proteomes" id="UP000050794"/>
    </source>
</evidence>
<evidence type="ECO:0000259" key="5">
    <source>
        <dbReference type="PROSITE" id="PS50848"/>
    </source>
</evidence>
<dbReference type="EMBL" id="UYWY01020799">
    <property type="protein sequence ID" value="VDM42586.1"/>
    <property type="molecule type" value="Genomic_DNA"/>
</dbReference>
<reference evidence="6 7" key="2">
    <citation type="submission" date="2018-11" db="EMBL/GenBank/DDBJ databases">
        <authorList>
            <consortium name="Pathogen Informatics"/>
        </authorList>
    </citation>
    <scope>NUCLEOTIDE SEQUENCE [LARGE SCALE GENOMIC DNA]</scope>
</reference>
<evidence type="ECO:0000256" key="4">
    <source>
        <dbReference type="ARBA" id="ARBA00024750"/>
    </source>
</evidence>
<evidence type="ECO:0000256" key="1">
    <source>
        <dbReference type="ARBA" id="ARBA00022448"/>
    </source>
</evidence>
<proteinExistence type="predicted"/>
<keyword evidence="7" id="KW-1185">Reference proteome</keyword>
<dbReference type="PANTHER" id="PTHR46374:SF1">
    <property type="entry name" value="START DOMAIN-CONTAINING PROTEIN"/>
    <property type="match status" value="1"/>
</dbReference>
<dbReference type="WBParaSite" id="TCNE_0001126501-mRNA-1">
    <property type="protein sequence ID" value="TCNE_0001126501-mRNA-1"/>
    <property type="gene ID" value="TCNE_0001126501"/>
</dbReference>
<dbReference type="Pfam" id="PF01852">
    <property type="entry name" value="START"/>
    <property type="match status" value="1"/>
</dbReference>
<accession>A0A183URZ5</accession>
<gene>
    <name evidence="6" type="ORF">TCNE_LOCUS11265</name>
</gene>
<dbReference type="AlphaFoldDB" id="A0A183URZ5"/>
<evidence type="ECO:0000256" key="3">
    <source>
        <dbReference type="ARBA" id="ARBA00023121"/>
    </source>
</evidence>
<dbReference type="PROSITE" id="PS50848">
    <property type="entry name" value="START"/>
    <property type="match status" value="1"/>
</dbReference>
<keyword evidence="2" id="KW-0445">Lipid transport</keyword>
<dbReference type="Gene3D" id="3.30.530.20">
    <property type="match status" value="1"/>
</dbReference>
<dbReference type="GO" id="GO:0006869">
    <property type="term" value="P:lipid transport"/>
    <property type="evidence" value="ECO:0007669"/>
    <property type="project" value="UniProtKB-KW"/>
</dbReference>
<reference evidence="8" key="1">
    <citation type="submission" date="2016-06" db="UniProtKB">
        <authorList>
            <consortium name="WormBaseParasite"/>
        </authorList>
    </citation>
    <scope>IDENTIFICATION</scope>
</reference>
<feature type="domain" description="START" evidence="5">
    <location>
        <begin position="72"/>
        <end position="264"/>
    </location>
</feature>
<dbReference type="Proteomes" id="UP000050794">
    <property type="component" value="Unassembled WGS sequence"/>
</dbReference>
<name>A0A183URZ5_TOXCA</name>
<sequence>MSTSQECPDVIFNENCEQVDSSESEFCLNQIVVYSLVFERGYLLSKGTTMNNCDSGRVAMTEAEEKLDRLLSDDGWIMCKQTKDGSKVMKQHRANEPNVYLFTGLINGTTVEQVATLINPLGPYRIQWDTQLKQIELLERVDKENVTNMLKIRHLTHSRLKGLISERETVDLCRFHSDNGRRVVIMTDTTHPSDVPKPGVVRARTHLSALVIEERPNRNVNLTAILQASVFLFGLPSVVVESFFPKGIIKFFDDLRKASQQNIIKNDSYEMPPGW</sequence>
<dbReference type="SMART" id="SM00234">
    <property type="entry name" value="START"/>
    <property type="match status" value="1"/>
</dbReference>
<keyword evidence="1" id="KW-0813">Transport</keyword>
<dbReference type="SUPFAM" id="SSF55961">
    <property type="entry name" value="Bet v1-like"/>
    <property type="match status" value="1"/>
</dbReference>
<keyword evidence="3" id="KW-0446">Lipid-binding</keyword>
<protein>
    <submittedName>
        <fullName evidence="8">StAR-related lipid transfer protein 5</fullName>
    </submittedName>
</protein>
<dbReference type="GO" id="GO:0008289">
    <property type="term" value="F:lipid binding"/>
    <property type="evidence" value="ECO:0007669"/>
    <property type="project" value="UniProtKB-KW"/>
</dbReference>
<dbReference type="InterPro" id="IPR023393">
    <property type="entry name" value="START-like_dom_sf"/>
</dbReference>
<organism evidence="7 8">
    <name type="scientific">Toxocara canis</name>
    <name type="common">Canine roundworm</name>
    <dbReference type="NCBI Taxonomy" id="6265"/>
    <lineage>
        <taxon>Eukaryota</taxon>
        <taxon>Metazoa</taxon>
        <taxon>Ecdysozoa</taxon>
        <taxon>Nematoda</taxon>
        <taxon>Chromadorea</taxon>
        <taxon>Rhabditida</taxon>
        <taxon>Spirurina</taxon>
        <taxon>Ascaridomorpha</taxon>
        <taxon>Ascaridoidea</taxon>
        <taxon>Toxocaridae</taxon>
        <taxon>Toxocara</taxon>
    </lineage>
</organism>
<dbReference type="PANTHER" id="PTHR46374">
    <property type="entry name" value="PROTEIN CBG07384"/>
    <property type="match status" value="1"/>
</dbReference>
<dbReference type="InterPro" id="IPR002913">
    <property type="entry name" value="START_lipid-bd_dom"/>
</dbReference>
<evidence type="ECO:0000313" key="6">
    <source>
        <dbReference type="EMBL" id="VDM42586.1"/>
    </source>
</evidence>
<dbReference type="InterPro" id="IPR043556">
    <property type="entry name" value="StARD5/6"/>
</dbReference>
<evidence type="ECO:0000313" key="8">
    <source>
        <dbReference type="WBParaSite" id="TCNE_0001126501-mRNA-1"/>
    </source>
</evidence>
<comment type="function">
    <text evidence="4">May be involved in the intracellular transport of sterols or other lipids. May bind cholesterol or other sterols.</text>
</comment>